<feature type="domain" description="RRM" evidence="11">
    <location>
        <begin position="2"/>
        <end position="90"/>
    </location>
</feature>
<dbReference type="InterPro" id="IPR050502">
    <property type="entry name" value="Euk_RNA-bind_prot"/>
</dbReference>
<evidence type="ECO:0000256" key="10">
    <source>
        <dbReference type="SAM" id="MobiDB-lite"/>
    </source>
</evidence>
<evidence type="ECO:0000256" key="6">
    <source>
        <dbReference type="ARBA" id="ARBA00022884"/>
    </source>
</evidence>
<dbReference type="PROSITE" id="PS50102">
    <property type="entry name" value="RRM"/>
    <property type="match status" value="5"/>
</dbReference>
<reference evidence="13" key="1">
    <citation type="submission" date="2016-03" db="EMBL/GenBank/DDBJ databases">
        <authorList>
            <person name="Devillers Hugo."/>
        </authorList>
    </citation>
    <scope>NUCLEOTIDE SEQUENCE [LARGE SCALE GENOMIC DNA]</scope>
</reference>
<dbReference type="InterPro" id="IPR034482">
    <property type="entry name" value="Mrd1_RRM3"/>
</dbReference>
<evidence type="ECO:0000259" key="11">
    <source>
        <dbReference type="PROSITE" id="PS50102"/>
    </source>
</evidence>
<feature type="region of interest" description="Disordered" evidence="10">
    <location>
        <begin position="840"/>
        <end position="893"/>
    </location>
</feature>
<feature type="domain" description="RRM" evidence="11">
    <location>
        <begin position="764"/>
        <end position="841"/>
    </location>
</feature>
<gene>
    <name evidence="12" type="ORF">LAME_0E06876G</name>
</gene>
<evidence type="ECO:0000256" key="9">
    <source>
        <dbReference type="PROSITE-ProRule" id="PRU00176"/>
    </source>
</evidence>
<dbReference type="EMBL" id="LT598481">
    <property type="protein sequence ID" value="SCU90056.1"/>
    <property type="molecule type" value="Genomic_DNA"/>
</dbReference>
<keyword evidence="6 9" id="KW-0694">RNA-binding</keyword>
<organism evidence="12 13">
    <name type="scientific">Lachancea meyersii CBS 8951</name>
    <dbReference type="NCBI Taxonomy" id="1266667"/>
    <lineage>
        <taxon>Eukaryota</taxon>
        <taxon>Fungi</taxon>
        <taxon>Dikarya</taxon>
        <taxon>Ascomycota</taxon>
        <taxon>Saccharomycotina</taxon>
        <taxon>Saccharomycetes</taxon>
        <taxon>Saccharomycetales</taxon>
        <taxon>Saccharomycetaceae</taxon>
        <taxon>Lachancea</taxon>
    </lineage>
</organism>
<comment type="subcellular location">
    <subcellularLocation>
        <location evidence="1">Nucleus</location>
    </subcellularLocation>
</comment>
<dbReference type="FunFam" id="3.30.70.330:FF:000706">
    <property type="entry name" value="Multiple RNA-binding domain-containing protein 1"/>
    <property type="match status" value="1"/>
</dbReference>
<dbReference type="InterPro" id="IPR000504">
    <property type="entry name" value="RRM_dom"/>
</dbReference>
<evidence type="ECO:0000256" key="7">
    <source>
        <dbReference type="ARBA" id="ARBA00023242"/>
    </source>
</evidence>
<feature type="compositionally biased region" description="Polar residues" evidence="10">
    <location>
        <begin position="851"/>
        <end position="862"/>
    </location>
</feature>
<dbReference type="SMART" id="SM00360">
    <property type="entry name" value="RRM"/>
    <property type="match status" value="5"/>
</dbReference>
<feature type="domain" description="RRM" evidence="11">
    <location>
        <begin position="535"/>
        <end position="607"/>
    </location>
</feature>
<evidence type="ECO:0000256" key="4">
    <source>
        <dbReference type="ARBA" id="ARBA00022552"/>
    </source>
</evidence>
<evidence type="ECO:0000313" key="13">
    <source>
        <dbReference type="Proteomes" id="UP000191144"/>
    </source>
</evidence>
<proteinExistence type="inferred from homology"/>
<dbReference type="CDD" id="cd12565">
    <property type="entry name" value="RRM1_MRD1"/>
    <property type="match status" value="1"/>
</dbReference>
<evidence type="ECO:0000256" key="8">
    <source>
        <dbReference type="ARBA" id="ARBA00023274"/>
    </source>
</evidence>
<dbReference type="InterPro" id="IPR035979">
    <property type="entry name" value="RBD_domain_sf"/>
</dbReference>
<dbReference type="PANTHER" id="PTHR48025">
    <property type="entry name" value="OS02G0815200 PROTEIN"/>
    <property type="match status" value="1"/>
</dbReference>
<evidence type="ECO:0000256" key="1">
    <source>
        <dbReference type="ARBA" id="ARBA00004123"/>
    </source>
</evidence>
<dbReference type="Pfam" id="PF00076">
    <property type="entry name" value="RRM_1"/>
    <property type="match status" value="4"/>
</dbReference>
<protein>
    <recommendedName>
        <fullName evidence="3">Multiple RNA-binding domain-containing protein 1</fullName>
    </recommendedName>
</protein>
<evidence type="ECO:0000313" key="12">
    <source>
        <dbReference type="EMBL" id="SCU90056.1"/>
    </source>
</evidence>
<feature type="domain" description="RRM" evidence="11">
    <location>
        <begin position="348"/>
        <end position="426"/>
    </location>
</feature>
<evidence type="ECO:0000256" key="5">
    <source>
        <dbReference type="ARBA" id="ARBA00022737"/>
    </source>
</evidence>
<dbReference type="SUPFAM" id="SSF54928">
    <property type="entry name" value="RNA-binding domain, RBD"/>
    <property type="match status" value="5"/>
</dbReference>
<dbReference type="FunFam" id="3.30.70.330:FF:000459">
    <property type="entry name" value="Multiple RNA-binding domain-containing protein 1"/>
    <property type="match status" value="1"/>
</dbReference>
<feature type="compositionally biased region" description="Polar residues" evidence="10">
    <location>
        <begin position="157"/>
        <end position="166"/>
    </location>
</feature>
<evidence type="ECO:0000256" key="3">
    <source>
        <dbReference type="ARBA" id="ARBA00013428"/>
    </source>
</evidence>
<dbReference type="GO" id="GO:0006364">
    <property type="term" value="P:rRNA processing"/>
    <property type="evidence" value="ECO:0007669"/>
    <property type="project" value="UniProtKB-KW"/>
</dbReference>
<feature type="region of interest" description="Disordered" evidence="10">
    <location>
        <begin position="292"/>
        <end position="337"/>
    </location>
</feature>
<dbReference type="AlphaFoldDB" id="A0A1G4JIC9"/>
<feature type="region of interest" description="Disordered" evidence="10">
    <location>
        <begin position="156"/>
        <end position="256"/>
    </location>
</feature>
<feature type="compositionally biased region" description="Basic and acidic residues" evidence="10">
    <location>
        <begin position="245"/>
        <end position="256"/>
    </location>
</feature>
<sequence length="893" mass="100198">MSRTIVKGLPKYLEEGNLKKHFSKRLTQIHPKEDVSEFITDVKILKNRAGESRRFAFIGFRHEADAFDAVQYFDGSFIDTCKIEVSMAKSFADPRVPQPMREKRREALKRLREREEQLLEEQSTKKTKQQARSAPTATIDAEVQRNKQLQEFMDTMKPSSQVTSWDNLGGSLGSAQEQQQQQQRQQQQQHAGPGAPQGNSLLAQALAMKPGAANERDETSSFGGLDQPGVPENESDDEYVSLNNKGDENKVAEDDEPMMKLDEIKEDRNSTFAQDQEVSDFDWLKQRRIRIKERPEGQEPDLPAKEVEREAESADSESVPQASATTVEEPEMDTTEEEKIIEKIKTTGRLFLRNILYTAKEADFRELFSPFGELEEVHVALDTRTGKSKGFAYVMFSKPDDAVSAYVELDKNIFQGRLLHILPADEKKSHRLDEFDLKNLPLKKQKALKRKAHASQDTFSWNSLYMSQDAVLSSVASKLGVQKSELMDATDSGAAVKQALAEAHVIGDVRKYFESKGMDLANFVQSKSLSDRDDRVLLVKNFPFGTTKAELAELFLPFGKLERLLMPPAQTIAVVQYRDITAARSAFSKLSYKRFKDGILYLEKGPKNCFNRDAQGDEIMDSDLGDETVNAKEAKATSKDVMDVGVQETPEEHGADDVFDGPTVSIFVKNLNFSTTSAQLTEKFSPFSGFIVAQVKTKPDSKNSGKTLSMGFGFAEYKTKEQALAVISALDGSVLDGHRMQLKLSHRQGTADSGSRKSKKKASGKIIVKNLPFEAERKQIFELFSSFGQLKSVRVPKKFDKSARGFAFVEFLLPKEAENAMEQLQGVHLLGRRLVMQHAEQEPQDAEEQISRMTQKVRSQVRTQEHAALRNGGRRKLDLGEGEEDANDGLNGV</sequence>
<feature type="compositionally biased region" description="Basic and acidic residues" evidence="10">
    <location>
        <begin position="292"/>
        <end position="312"/>
    </location>
</feature>
<comment type="similarity">
    <text evidence="2">Belongs to the RRM MRD1 family.</text>
</comment>
<feature type="compositionally biased region" description="Low complexity" evidence="10">
    <location>
        <begin position="176"/>
        <end position="189"/>
    </location>
</feature>
<dbReference type="Proteomes" id="UP000191144">
    <property type="component" value="Chromosome E"/>
</dbReference>
<evidence type="ECO:0000256" key="2">
    <source>
        <dbReference type="ARBA" id="ARBA00008033"/>
    </source>
</evidence>
<dbReference type="OrthoDB" id="439639at2759"/>
<name>A0A1G4JIC9_9SACH</name>
<dbReference type="PANTHER" id="PTHR48025:SF1">
    <property type="entry name" value="RRM DOMAIN-CONTAINING PROTEIN"/>
    <property type="match status" value="1"/>
</dbReference>
<dbReference type="GO" id="GO:1990904">
    <property type="term" value="C:ribonucleoprotein complex"/>
    <property type="evidence" value="ECO:0007669"/>
    <property type="project" value="UniProtKB-KW"/>
</dbReference>
<feature type="domain" description="RRM" evidence="11">
    <location>
        <begin position="664"/>
        <end position="747"/>
    </location>
</feature>
<accession>A0A1G4JIC9</accession>
<feature type="region of interest" description="Disordered" evidence="10">
    <location>
        <begin position="117"/>
        <end position="141"/>
    </location>
</feature>
<dbReference type="GO" id="GO:0003729">
    <property type="term" value="F:mRNA binding"/>
    <property type="evidence" value="ECO:0007669"/>
    <property type="project" value="TreeGrafter"/>
</dbReference>
<keyword evidence="8" id="KW-0687">Ribonucleoprotein</keyword>
<dbReference type="FunFam" id="3.30.70.330:FF:000247">
    <property type="entry name" value="Multiple RNA-binding domain-containing protein 1"/>
    <property type="match status" value="1"/>
</dbReference>
<keyword evidence="7" id="KW-0539">Nucleus</keyword>
<dbReference type="InterPro" id="IPR012677">
    <property type="entry name" value="Nucleotide-bd_a/b_plait_sf"/>
</dbReference>
<dbReference type="GO" id="GO:0005634">
    <property type="term" value="C:nucleus"/>
    <property type="evidence" value="ECO:0007669"/>
    <property type="project" value="UniProtKB-SubCell"/>
</dbReference>
<keyword evidence="13" id="KW-1185">Reference proteome</keyword>
<keyword evidence="4" id="KW-0698">rRNA processing</keyword>
<dbReference type="Gene3D" id="3.30.70.330">
    <property type="match status" value="5"/>
</dbReference>
<keyword evidence="5" id="KW-0677">Repeat</keyword>
<dbReference type="CDD" id="cd12568">
    <property type="entry name" value="RRM3_MRD1"/>
    <property type="match status" value="1"/>
</dbReference>